<dbReference type="InterPro" id="IPR001039">
    <property type="entry name" value="MHC_I_a_a1/a2"/>
</dbReference>
<proteinExistence type="inferred from homology"/>
<dbReference type="Gene3D" id="2.60.40.10">
    <property type="entry name" value="Immunoglobulins"/>
    <property type="match status" value="1"/>
</dbReference>
<evidence type="ECO:0000256" key="4">
    <source>
        <dbReference type="ARBA" id="ARBA00022729"/>
    </source>
</evidence>
<evidence type="ECO:0000256" key="9">
    <source>
        <dbReference type="ARBA" id="ARBA00023180"/>
    </source>
</evidence>
<dbReference type="Proteomes" id="UP000694545">
    <property type="component" value="Unplaced"/>
</dbReference>
<dbReference type="GO" id="GO:0009897">
    <property type="term" value="C:external side of plasma membrane"/>
    <property type="evidence" value="ECO:0007669"/>
    <property type="project" value="TreeGrafter"/>
</dbReference>
<dbReference type="OMA" id="TFGNHIS"/>
<dbReference type="GO" id="GO:0005615">
    <property type="term" value="C:extracellular space"/>
    <property type="evidence" value="ECO:0007669"/>
    <property type="project" value="TreeGrafter"/>
</dbReference>
<evidence type="ECO:0000313" key="14">
    <source>
        <dbReference type="Proteomes" id="UP000694545"/>
    </source>
</evidence>
<dbReference type="Pfam" id="PF07654">
    <property type="entry name" value="C1-set"/>
    <property type="match status" value="1"/>
</dbReference>
<dbReference type="Pfam" id="PF00129">
    <property type="entry name" value="MHC_I"/>
    <property type="match status" value="1"/>
</dbReference>
<comment type="subcellular location">
    <subcellularLocation>
        <location evidence="1">Membrane</location>
        <topology evidence="1">Single-pass type I membrane protein</topology>
    </subcellularLocation>
</comment>
<dbReference type="SUPFAM" id="SSF48726">
    <property type="entry name" value="Immunoglobulin"/>
    <property type="match status" value="1"/>
</dbReference>
<reference evidence="13" key="2">
    <citation type="submission" date="2025-09" db="UniProtKB">
        <authorList>
            <consortium name="Ensembl"/>
        </authorList>
    </citation>
    <scope>IDENTIFICATION</scope>
</reference>
<dbReference type="PANTHER" id="PTHR16675:SF242">
    <property type="entry name" value="MAJOR HISTOCOMPATIBILITY COMPLEX CLASS I-RELATED GENE PROTEIN"/>
    <property type="match status" value="1"/>
</dbReference>
<evidence type="ECO:0000256" key="1">
    <source>
        <dbReference type="ARBA" id="ARBA00004479"/>
    </source>
</evidence>
<dbReference type="FunFam" id="3.30.500.10:FF:000001">
    <property type="entry name" value="H-2 class I histocompatibility antigen, alpha chain"/>
    <property type="match status" value="1"/>
</dbReference>
<keyword evidence="2" id="KW-0490">MHC I</keyword>
<dbReference type="SMART" id="SM00407">
    <property type="entry name" value="IGc1"/>
    <property type="match status" value="1"/>
</dbReference>
<dbReference type="Ensembl" id="ENSVKKT00000004201.1">
    <property type="protein sequence ID" value="ENSVKKP00000004090.1"/>
    <property type="gene ID" value="ENSVKKG00000003061.1"/>
</dbReference>
<keyword evidence="5" id="KW-0391">Immunity</keyword>
<keyword evidence="3" id="KW-0812">Transmembrane</keyword>
<evidence type="ECO:0000256" key="5">
    <source>
        <dbReference type="ARBA" id="ARBA00022859"/>
    </source>
</evidence>
<evidence type="ECO:0000256" key="11">
    <source>
        <dbReference type="SAM" id="MobiDB-lite"/>
    </source>
</evidence>
<feature type="domain" description="Ig-like" evidence="12">
    <location>
        <begin position="222"/>
        <end position="310"/>
    </location>
</feature>
<dbReference type="FunFam" id="2.60.40.10:FF:000204">
    <property type="entry name" value="Major histocompatibility complex, class I-related protein"/>
    <property type="match status" value="1"/>
</dbReference>
<keyword evidence="9" id="KW-0325">Glycoprotein</keyword>
<evidence type="ECO:0000259" key="12">
    <source>
        <dbReference type="PROSITE" id="PS50835"/>
    </source>
</evidence>
<evidence type="ECO:0000256" key="10">
    <source>
        <dbReference type="RuleBase" id="RU004439"/>
    </source>
</evidence>
<dbReference type="Gene3D" id="3.30.500.10">
    <property type="entry name" value="MHC class I-like antigen recognition-like"/>
    <property type="match status" value="1"/>
</dbReference>
<evidence type="ECO:0000313" key="13">
    <source>
        <dbReference type="Ensembl" id="ENSVKKP00000004090.1"/>
    </source>
</evidence>
<dbReference type="GO" id="GO:0042612">
    <property type="term" value="C:MHC class I protein complex"/>
    <property type="evidence" value="ECO:0007669"/>
    <property type="project" value="UniProtKB-KW"/>
</dbReference>
<dbReference type="GO" id="GO:0002474">
    <property type="term" value="P:antigen processing and presentation of peptide antigen via MHC class I"/>
    <property type="evidence" value="ECO:0007669"/>
    <property type="project" value="UniProtKB-KW"/>
</dbReference>
<dbReference type="InterPro" id="IPR003006">
    <property type="entry name" value="Ig/MHC_CS"/>
</dbReference>
<evidence type="ECO:0000256" key="8">
    <source>
        <dbReference type="ARBA" id="ARBA00023157"/>
    </source>
</evidence>
<dbReference type="InterPro" id="IPR036179">
    <property type="entry name" value="Ig-like_dom_sf"/>
</dbReference>
<keyword evidence="8" id="KW-1015">Disulfide bond</keyword>
<dbReference type="InterPro" id="IPR011162">
    <property type="entry name" value="MHC_I/II-like_Ag-recog"/>
</dbReference>
<reference evidence="13" key="1">
    <citation type="submission" date="2025-08" db="UniProtKB">
        <authorList>
            <consortium name="Ensembl"/>
        </authorList>
    </citation>
    <scope>IDENTIFICATION</scope>
</reference>
<dbReference type="InterPro" id="IPR011161">
    <property type="entry name" value="MHC_I-like_Ag-recog"/>
</dbReference>
<dbReference type="CDD" id="cd07698">
    <property type="entry name" value="IgC1_MHC_I_alpha3"/>
    <property type="match status" value="1"/>
</dbReference>
<name>A0A8D2IYA2_VARKO</name>
<dbReference type="AlphaFoldDB" id="A0A8D2IYA2"/>
<keyword evidence="6" id="KW-1133">Transmembrane helix</keyword>
<comment type="similarity">
    <text evidence="10">Belongs to the MHC class I family.</text>
</comment>
<protein>
    <recommendedName>
        <fullName evidence="12">Ig-like domain-containing protein</fullName>
    </recommendedName>
</protein>
<evidence type="ECO:0000256" key="3">
    <source>
        <dbReference type="ARBA" id="ARBA00022692"/>
    </source>
</evidence>
<sequence length="348" mass="39918">MHFLLHQKWPPCTHLLLRSFAGGVLPFICTPFSFLTGLSSHTWQCNQVMWDSGQGMPTFLYLQTFDDQIWGHYDSSTRRVLPRVSWIKKAEEEDPSFWDWNRERASSAEVKLRGDLLLLKKHLNQSEGILVWQRRCGCELYEDGRSRGIDRYGYNGRDFLSLDFETLSWTAACEAAKVIKKRWDANWAYSQASKDNLEECCIPWLQKFLGYGKEVLLRKEHPTVKVSRKLGEDGLETLICHVHGFYPREINVTWMKDGAFWEQETLSGGAVPNSDGTYHTWISVKTDSKERDHYRCHVEHTSLVEPLQMSWQKSGELLGGKLYKVGQAGDKDGGSNQGSGEVMLEATA</sequence>
<dbReference type="InterPro" id="IPR050208">
    <property type="entry name" value="MHC_class-I_related"/>
</dbReference>
<keyword evidence="14" id="KW-1185">Reference proteome</keyword>
<dbReference type="InterPro" id="IPR037055">
    <property type="entry name" value="MHC_I-like_Ag-recog_sf"/>
</dbReference>
<organism evidence="13 14">
    <name type="scientific">Varanus komodoensis</name>
    <name type="common">Komodo dragon</name>
    <dbReference type="NCBI Taxonomy" id="61221"/>
    <lineage>
        <taxon>Eukaryota</taxon>
        <taxon>Metazoa</taxon>
        <taxon>Chordata</taxon>
        <taxon>Craniata</taxon>
        <taxon>Vertebrata</taxon>
        <taxon>Euteleostomi</taxon>
        <taxon>Lepidosauria</taxon>
        <taxon>Squamata</taxon>
        <taxon>Bifurcata</taxon>
        <taxon>Unidentata</taxon>
        <taxon>Episquamata</taxon>
        <taxon>Toxicofera</taxon>
        <taxon>Anguimorpha</taxon>
        <taxon>Paleoanguimorpha</taxon>
        <taxon>Varanoidea</taxon>
        <taxon>Varanidae</taxon>
        <taxon>Varanus</taxon>
    </lineage>
</organism>
<dbReference type="PROSITE" id="PS00290">
    <property type="entry name" value="IG_MHC"/>
    <property type="match status" value="1"/>
</dbReference>
<dbReference type="InterPro" id="IPR007110">
    <property type="entry name" value="Ig-like_dom"/>
</dbReference>
<dbReference type="GO" id="GO:0006955">
    <property type="term" value="P:immune response"/>
    <property type="evidence" value="ECO:0007669"/>
    <property type="project" value="TreeGrafter"/>
</dbReference>
<dbReference type="PANTHER" id="PTHR16675">
    <property type="entry name" value="MHC CLASS I-RELATED"/>
    <property type="match status" value="1"/>
</dbReference>
<feature type="region of interest" description="Disordered" evidence="11">
    <location>
        <begin position="328"/>
        <end position="348"/>
    </location>
</feature>
<evidence type="ECO:0000256" key="7">
    <source>
        <dbReference type="ARBA" id="ARBA00023136"/>
    </source>
</evidence>
<keyword evidence="4" id="KW-0732">Signal</keyword>
<dbReference type="InterPro" id="IPR003597">
    <property type="entry name" value="Ig_C1-set"/>
</dbReference>
<evidence type="ECO:0000256" key="6">
    <source>
        <dbReference type="ARBA" id="ARBA00022989"/>
    </source>
</evidence>
<accession>A0A8D2IYA2</accession>
<dbReference type="PROSITE" id="PS50835">
    <property type="entry name" value="IG_LIKE"/>
    <property type="match status" value="1"/>
</dbReference>
<keyword evidence="7" id="KW-0472">Membrane</keyword>
<evidence type="ECO:0000256" key="2">
    <source>
        <dbReference type="ARBA" id="ARBA00022451"/>
    </source>
</evidence>
<dbReference type="SUPFAM" id="SSF54452">
    <property type="entry name" value="MHC antigen-recognition domain"/>
    <property type="match status" value="1"/>
</dbReference>
<dbReference type="PRINTS" id="PR01638">
    <property type="entry name" value="MHCCLASSI"/>
</dbReference>
<dbReference type="InterPro" id="IPR013783">
    <property type="entry name" value="Ig-like_fold"/>
</dbReference>